<reference evidence="3" key="1">
    <citation type="journal article" date="2019" name="Nat. Commun.">
        <title>Expansion of phycobilisome linker gene families in mesophilic red algae.</title>
        <authorList>
            <person name="Lee J."/>
            <person name="Kim D."/>
            <person name="Bhattacharya D."/>
            <person name="Yoon H.S."/>
        </authorList>
    </citation>
    <scope>NUCLEOTIDE SEQUENCE [LARGE SCALE GENOMIC DNA]</scope>
    <source>
        <strain evidence="3">CCMP 1328</strain>
    </source>
</reference>
<feature type="region of interest" description="Disordered" evidence="1">
    <location>
        <begin position="101"/>
        <end position="129"/>
    </location>
</feature>
<evidence type="ECO:0000256" key="1">
    <source>
        <dbReference type="SAM" id="MobiDB-lite"/>
    </source>
</evidence>
<evidence type="ECO:0000313" key="2">
    <source>
        <dbReference type="EMBL" id="KAA8490564.1"/>
    </source>
</evidence>
<comment type="caution">
    <text evidence="2">The sequence shown here is derived from an EMBL/GenBank/DDBJ whole genome shotgun (WGS) entry which is preliminary data.</text>
</comment>
<protein>
    <submittedName>
        <fullName evidence="2">Uncharacterized protein</fullName>
    </submittedName>
</protein>
<dbReference type="OMA" id="TAQCEER"/>
<dbReference type="EMBL" id="VRMN01000023">
    <property type="protein sequence ID" value="KAA8490564.1"/>
    <property type="molecule type" value="Genomic_DNA"/>
</dbReference>
<gene>
    <name evidence="2" type="ORF">FVE85_9624</name>
</gene>
<accession>A0A5J4YIG8</accession>
<keyword evidence="3" id="KW-1185">Reference proteome</keyword>
<feature type="compositionally biased region" description="Basic and acidic residues" evidence="1">
    <location>
        <begin position="118"/>
        <end position="129"/>
    </location>
</feature>
<dbReference type="AlphaFoldDB" id="A0A5J4YIG8"/>
<feature type="compositionally biased region" description="Low complexity" evidence="1">
    <location>
        <begin position="105"/>
        <end position="117"/>
    </location>
</feature>
<organism evidence="2 3">
    <name type="scientific">Porphyridium purpureum</name>
    <name type="common">Red alga</name>
    <name type="synonym">Porphyridium cruentum</name>
    <dbReference type="NCBI Taxonomy" id="35688"/>
    <lineage>
        <taxon>Eukaryota</taxon>
        <taxon>Rhodophyta</taxon>
        <taxon>Bangiophyceae</taxon>
        <taxon>Porphyridiales</taxon>
        <taxon>Porphyridiaceae</taxon>
        <taxon>Porphyridium</taxon>
    </lineage>
</organism>
<proteinExistence type="predicted"/>
<dbReference type="Proteomes" id="UP000324585">
    <property type="component" value="Unassembled WGS sequence"/>
</dbReference>
<evidence type="ECO:0000313" key="3">
    <source>
        <dbReference type="Proteomes" id="UP000324585"/>
    </source>
</evidence>
<sequence>MRAAAHKSARQRVRIGMFPSLGKNVVAHAQTAQCEERRERPAGWSAESARAFVRQRVGGRGQTRAWYSRGEVVNLGTGAVVAELEGLEFVSLRYDAEQPAWSRTQRAGRQQQQQLQKDAGKKQPADPHMLQDDDAQEEQYMGTLLSRKVLLFKDRETGAYMHEFRMSPNSRAHSVQPMLVPYQRTDVLLVPAGNSARNLLKLRVELNAEKAVRTLCHLVPFGAFTFDRQHLSLSRFSSGDLAPVDGSAPGAKLKKSAGSVRKSFWERYEWFMPTPTLWGLDLGSAAGSSSWTRIGTCPSWYGPGKCVYSLQSRSLGSSLAGVPGAFRDYLVDHLPMYSRALSDPAEIVEFQRGLPRAAVQDVPLKRLDHLKPAKRTFFKFG</sequence>
<name>A0A5J4YIG8_PORPP</name>